<comment type="caution">
    <text evidence="1">The sequence shown here is derived from an EMBL/GenBank/DDBJ whole genome shotgun (WGS) entry which is preliminary data.</text>
</comment>
<dbReference type="EMBL" id="VZAH01000005">
    <property type="protein sequence ID" value="MQP12908.1"/>
    <property type="molecule type" value="Genomic_DNA"/>
</dbReference>
<evidence type="ECO:0000313" key="2">
    <source>
        <dbReference type="Proteomes" id="UP000477980"/>
    </source>
</evidence>
<organism evidence="1 2">
    <name type="scientific">Segatella copri</name>
    <dbReference type="NCBI Taxonomy" id="165179"/>
    <lineage>
        <taxon>Bacteria</taxon>
        <taxon>Pseudomonadati</taxon>
        <taxon>Bacteroidota</taxon>
        <taxon>Bacteroidia</taxon>
        <taxon>Bacteroidales</taxon>
        <taxon>Prevotellaceae</taxon>
        <taxon>Segatella</taxon>
    </lineage>
</organism>
<evidence type="ECO:0000313" key="1">
    <source>
        <dbReference type="EMBL" id="MQP12908.1"/>
    </source>
</evidence>
<name>A0A6G1VJ38_9BACT</name>
<sequence length="62" mass="6889">MKIDKIKMIENPIEDFQLDQESMKALLGGDFCGIRVGNHCQGYQSGLSCIGTEGTKCESFSW</sequence>
<reference evidence="1 2" key="1">
    <citation type="submission" date="2019-09" db="EMBL/GenBank/DDBJ databases">
        <title>Distinct polysaccharide growth profiles of human intestinal Prevotella copri isolates.</title>
        <authorList>
            <person name="Fehlner-Peach H."/>
            <person name="Magnabosco C."/>
            <person name="Raghavan V."/>
            <person name="Scher J.U."/>
            <person name="Tett A."/>
            <person name="Cox L.M."/>
            <person name="Gottsegen C."/>
            <person name="Watters A."/>
            <person name="Wiltshire- Gordon J.D."/>
            <person name="Segata N."/>
            <person name="Bonneau R."/>
            <person name="Littman D.R."/>
        </authorList>
    </citation>
    <scope>NUCLEOTIDE SEQUENCE [LARGE SCALE GENOMIC DNA]</scope>
    <source>
        <strain evidence="2">iAA917</strain>
    </source>
</reference>
<proteinExistence type="predicted"/>
<dbReference type="RefSeq" id="WP_147487195.1">
    <property type="nucleotide sequence ID" value="NZ_DAWDMP010000008.1"/>
</dbReference>
<gene>
    <name evidence="1" type="ORF">F7D25_00400</name>
</gene>
<dbReference type="AlphaFoldDB" id="A0A6G1VJ38"/>
<dbReference type="Proteomes" id="UP000477980">
    <property type="component" value="Unassembled WGS sequence"/>
</dbReference>
<protein>
    <submittedName>
        <fullName evidence="1">Uncharacterized protein</fullName>
    </submittedName>
</protein>
<accession>A0A6G1VJ38</accession>